<name>A0A174KGZ3_9FIRM</name>
<dbReference type="Proteomes" id="UP000095485">
    <property type="component" value="Unassembled WGS sequence"/>
</dbReference>
<dbReference type="AlphaFoldDB" id="A0A174KGZ3"/>
<reference evidence="1 2" key="1">
    <citation type="submission" date="2015-09" db="EMBL/GenBank/DDBJ databases">
        <authorList>
            <consortium name="Pathogen Informatics"/>
        </authorList>
    </citation>
    <scope>NUCLEOTIDE SEQUENCE [LARGE SCALE GENOMIC DNA]</scope>
    <source>
        <strain evidence="1 2">2789STDY5834914</strain>
    </source>
</reference>
<gene>
    <name evidence="1" type="ORF">ERS852526_00445</name>
</gene>
<sequence>MKEWYDGYQFGETDVYCPWDVINYCKNRCADINALPEDYWSNTSGNAMVRCFIDKADYWTKNEIEQLIAGELIIKEIRQDLTYNELDSSLENLWSVLLQPGI</sequence>
<protein>
    <submittedName>
        <fullName evidence="1">Predicted AAA-ATPase</fullName>
    </submittedName>
</protein>
<evidence type="ECO:0000313" key="2">
    <source>
        <dbReference type="Proteomes" id="UP000095485"/>
    </source>
</evidence>
<accession>A0A174KGZ3</accession>
<dbReference type="EMBL" id="CZAY01000003">
    <property type="protein sequence ID" value="CUP11263.1"/>
    <property type="molecule type" value="Genomic_DNA"/>
</dbReference>
<organism evidence="1 2">
    <name type="scientific">Dorea longicatena</name>
    <dbReference type="NCBI Taxonomy" id="88431"/>
    <lineage>
        <taxon>Bacteria</taxon>
        <taxon>Bacillati</taxon>
        <taxon>Bacillota</taxon>
        <taxon>Clostridia</taxon>
        <taxon>Lachnospirales</taxon>
        <taxon>Lachnospiraceae</taxon>
        <taxon>Dorea</taxon>
    </lineage>
</organism>
<evidence type="ECO:0000313" key="1">
    <source>
        <dbReference type="EMBL" id="CUP11263.1"/>
    </source>
</evidence>
<proteinExistence type="predicted"/>